<proteinExistence type="predicted"/>
<keyword evidence="2" id="KW-1133">Transmembrane helix</keyword>
<evidence type="ECO:0000256" key="1">
    <source>
        <dbReference type="SAM" id="MobiDB-lite"/>
    </source>
</evidence>
<protein>
    <submittedName>
        <fullName evidence="4">LPXTG cell wall anchor domain-containing protein</fullName>
    </submittedName>
</protein>
<name>A0AAE4HZT1_9ENTE</name>
<accession>A0AAE4HZT1</accession>
<feature type="compositionally biased region" description="Polar residues" evidence="1">
    <location>
        <begin position="243"/>
        <end position="264"/>
    </location>
</feature>
<organism evidence="4 5">
    <name type="scientific">Enterococcus pseudoavium</name>
    <dbReference type="NCBI Taxonomy" id="44007"/>
    <lineage>
        <taxon>Bacteria</taxon>
        <taxon>Bacillati</taxon>
        <taxon>Bacillota</taxon>
        <taxon>Bacilli</taxon>
        <taxon>Lactobacillales</taxon>
        <taxon>Enterococcaceae</taxon>
        <taxon>Enterococcus</taxon>
    </lineage>
</organism>
<gene>
    <name evidence="4" type="ORF">P7H00_04060</name>
</gene>
<evidence type="ECO:0000313" key="4">
    <source>
        <dbReference type="EMBL" id="MDT2736313.1"/>
    </source>
</evidence>
<feature type="compositionally biased region" description="Low complexity" evidence="1">
    <location>
        <begin position="151"/>
        <end position="232"/>
    </location>
</feature>
<keyword evidence="2" id="KW-0812">Transmembrane</keyword>
<feature type="region of interest" description="Disordered" evidence="1">
    <location>
        <begin position="147"/>
        <end position="265"/>
    </location>
</feature>
<dbReference type="EMBL" id="JARQAI010000003">
    <property type="protein sequence ID" value="MDT2736313.1"/>
    <property type="molecule type" value="Genomic_DNA"/>
</dbReference>
<evidence type="ECO:0000256" key="2">
    <source>
        <dbReference type="SAM" id="Phobius"/>
    </source>
</evidence>
<dbReference type="NCBIfam" id="TIGR01167">
    <property type="entry name" value="LPXTG_anchor"/>
    <property type="match status" value="1"/>
</dbReference>
<evidence type="ECO:0000313" key="5">
    <source>
        <dbReference type="Proteomes" id="UP001180842"/>
    </source>
</evidence>
<reference evidence="4" key="1">
    <citation type="submission" date="2023-03" db="EMBL/GenBank/DDBJ databases">
        <authorList>
            <person name="Shen W."/>
            <person name="Cai J."/>
        </authorList>
    </citation>
    <scope>NUCLEOTIDE SEQUENCE</scope>
    <source>
        <strain evidence="4">P69-2</strain>
    </source>
</reference>
<dbReference type="AlphaFoldDB" id="A0AAE4HZT1"/>
<feature type="signal peptide" evidence="3">
    <location>
        <begin position="1"/>
        <end position="21"/>
    </location>
</feature>
<evidence type="ECO:0000256" key="3">
    <source>
        <dbReference type="SAM" id="SignalP"/>
    </source>
</evidence>
<keyword evidence="2" id="KW-0472">Membrane</keyword>
<comment type="caution">
    <text evidence="4">The sequence shown here is derived from an EMBL/GenBank/DDBJ whole genome shotgun (WGS) entry which is preliminary data.</text>
</comment>
<feature type="chain" id="PRO_5042039321" evidence="3">
    <location>
        <begin position="22"/>
        <end position="329"/>
    </location>
</feature>
<keyword evidence="3" id="KW-0732">Signal</keyword>
<feature type="transmembrane region" description="Helical" evidence="2">
    <location>
        <begin position="308"/>
        <end position="326"/>
    </location>
</feature>
<sequence length="329" mass="34811">MRKSVYYFIVFLLLIPITASAAANNSVTRGIEISYINVTLDGKNINSGVVEVTPGQQLQLHVEFNYYGGKITDYPATQLKLDDGKYNGVVQVSNNHFEKISDTQAAEDVTLSISSTAKIGDTIPVKFIIIGPDINSEEGETITFVIKKESTSPTDSSSDSSSSSSSTSQTDSSSDSSSSSSSTSQTDSNSDSSSSSSSTSQTDSSSDSSSSSSSTSQTDSSSDSSSNSSDSTGSKDSFLGKPSENNTEETTSGITSHLQESSGKNLKDVTLKKKIVSLAKNSETSDLTKNEPLKANRLLPQTGMDSSSMIWLGLGLVNMITAIYLLRKK</sequence>
<dbReference type="Proteomes" id="UP001180842">
    <property type="component" value="Unassembled WGS sequence"/>
</dbReference>
<dbReference type="RefSeq" id="WP_311796662.1">
    <property type="nucleotide sequence ID" value="NZ_JARQAI010000003.1"/>
</dbReference>